<name>A0A1W1WSR8_9BACT</name>
<dbReference type="AlphaFoldDB" id="A0A1W1WSR8"/>
<keyword evidence="1" id="KW-0732">Signal</keyword>
<dbReference type="RefSeq" id="WP_084275522.1">
    <property type="nucleotide sequence ID" value="NZ_AP026671.1"/>
</dbReference>
<protein>
    <submittedName>
        <fullName evidence="3">Uncharacterized protein conserved in bacteria</fullName>
    </submittedName>
</protein>
<dbReference type="Pfam" id="PF10602">
    <property type="entry name" value="RPN7"/>
    <property type="match status" value="1"/>
</dbReference>
<dbReference type="OrthoDB" id="5337154at2"/>
<keyword evidence="4" id="KW-1185">Reference proteome</keyword>
<accession>A0A1W1WSR8</accession>
<gene>
    <name evidence="3" type="ORF">SAMN05660197_1092</name>
</gene>
<evidence type="ECO:0000313" key="4">
    <source>
        <dbReference type="Proteomes" id="UP000192602"/>
    </source>
</evidence>
<organism evidence="3 4">
    <name type="scientific">Nitratiruptor tergarcus DSM 16512</name>
    <dbReference type="NCBI Taxonomy" id="1069081"/>
    <lineage>
        <taxon>Bacteria</taxon>
        <taxon>Pseudomonadati</taxon>
        <taxon>Campylobacterota</taxon>
        <taxon>Epsilonproteobacteria</taxon>
        <taxon>Nautiliales</taxon>
        <taxon>Nitratiruptoraceae</taxon>
        <taxon>Nitratiruptor</taxon>
    </lineage>
</organism>
<dbReference type="Gene3D" id="1.25.40.10">
    <property type="entry name" value="Tetratricopeptide repeat domain"/>
    <property type="match status" value="2"/>
</dbReference>
<feature type="domain" description="26S proteasome regulatory subunit Rpn7 N-terminal" evidence="2">
    <location>
        <begin position="125"/>
        <end position="230"/>
    </location>
</feature>
<dbReference type="EMBL" id="FWWZ01000001">
    <property type="protein sequence ID" value="SMC09286.1"/>
    <property type="molecule type" value="Genomic_DNA"/>
</dbReference>
<evidence type="ECO:0000256" key="1">
    <source>
        <dbReference type="SAM" id="SignalP"/>
    </source>
</evidence>
<feature type="chain" id="PRO_5013343168" evidence="1">
    <location>
        <begin position="18"/>
        <end position="657"/>
    </location>
</feature>
<sequence length="657" mass="78009">MLRFSLFLLLFPLFVTAEINTVQETLSSTQEGNATQQISKIYKNEKRVFENAMRDFRYGSYYRALDEFTYLTKFPQSPYYLQSLFMVAHTYLYIGKRIGDKKYLWSAINYLNTYLAKGGKKDSEYYYLKGNIYENLGFYERAFSNYKIAFKQATTKKEKLNILMGLLRTAVWLKRMDLATKYMLILTIENLEKTQKKEFAFLQGMYYFAKGEYGKALEFFKKTYREFESYLIDNPSYYYYVAENAYRYGDLKFAEVLFRRILNYVKNKEVLQKALLRLGDIKFLQKDYKSSINYYIRLIKNFPQTPLATVARLKLLYIIRKDKKSAYYIKKYFPNEEFLQDPLRFTVKTLVKYRNSYIGLFALANFGLEAFSLDSQKLYKRLSWELSLVSAKQLKYEHKEYFARLWQEYIDTKRSHALCMLYSANPEFFKAVFELQTLLRVASFLHECKRESLRIALLEYLSKRYNTREVLYVYLEALYQNRMFDKALEVLQKSKVHSCKFYKLYAKICFIAQKECPGVYEKTVALCPKSDLYRNIFANIVLLRTNKVDTTFLHDQSLLLAKNYEHDEVVQKFVQLFAKKLLDKEQYEKLIDLLGPLAKQIQKDCFLNGVLSLSYVRIGKIEYAKKLVESAKDCNTTWNILAKLAIEDMLLQAAVKE</sequence>
<proteinExistence type="predicted"/>
<evidence type="ECO:0000313" key="3">
    <source>
        <dbReference type="EMBL" id="SMC09286.1"/>
    </source>
</evidence>
<evidence type="ECO:0000259" key="2">
    <source>
        <dbReference type="Pfam" id="PF10602"/>
    </source>
</evidence>
<dbReference type="InterPro" id="IPR011990">
    <property type="entry name" value="TPR-like_helical_dom_sf"/>
</dbReference>
<dbReference type="InterPro" id="IPR019734">
    <property type="entry name" value="TPR_rpt"/>
</dbReference>
<dbReference type="STRING" id="1069081.SAMN05660197_1092"/>
<dbReference type="SUPFAM" id="SSF48452">
    <property type="entry name" value="TPR-like"/>
    <property type="match status" value="2"/>
</dbReference>
<dbReference type="InterPro" id="IPR045135">
    <property type="entry name" value="Rpn7_N"/>
</dbReference>
<dbReference type="SMART" id="SM00028">
    <property type="entry name" value="TPR"/>
    <property type="match status" value="4"/>
</dbReference>
<dbReference type="Proteomes" id="UP000192602">
    <property type="component" value="Unassembled WGS sequence"/>
</dbReference>
<reference evidence="4" key="1">
    <citation type="submission" date="2017-04" db="EMBL/GenBank/DDBJ databases">
        <authorList>
            <person name="Varghese N."/>
            <person name="Submissions S."/>
        </authorList>
    </citation>
    <scope>NUCLEOTIDE SEQUENCE [LARGE SCALE GENOMIC DNA]</scope>
    <source>
        <strain evidence="4">DSM 16512</strain>
    </source>
</reference>
<feature type="signal peptide" evidence="1">
    <location>
        <begin position="1"/>
        <end position="17"/>
    </location>
</feature>